<protein>
    <recommendedName>
        <fullName evidence="2">Terpene synthase</fullName>
        <ecNumber evidence="2">4.2.3.-</ecNumber>
    </recommendedName>
</protein>
<keyword evidence="2" id="KW-0460">Magnesium</keyword>
<comment type="cofactor">
    <cofactor evidence="2">
        <name>Mg(2+)</name>
        <dbReference type="ChEBI" id="CHEBI:18420"/>
    </cofactor>
</comment>
<comment type="caution">
    <text evidence="3">The sequence shown here is derived from an EMBL/GenBank/DDBJ whole genome shotgun (WGS) entry which is preliminary data.</text>
</comment>
<evidence type="ECO:0000313" key="3">
    <source>
        <dbReference type="EMBL" id="KAL2629247.1"/>
    </source>
</evidence>
<organism evidence="3 4">
    <name type="scientific">Riccia fluitans</name>
    <dbReference type="NCBI Taxonomy" id="41844"/>
    <lineage>
        <taxon>Eukaryota</taxon>
        <taxon>Viridiplantae</taxon>
        <taxon>Streptophyta</taxon>
        <taxon>Embryophyta</taxon>
        <taxon>Marchantiophyta</taxon>
        <taxon>Marchantiopsida</taxon>
        <taxon>Marchantiidae</taxon>
        <taxon>Marchantiales</taxon>
        <taxon>Ricciaceae</taxon>
        <taxon>Riccia</taxon>
    </lineage>
</organism>
<keyword evidence="4" id="KW-1185">Reference proteome</keyword>
<dbReference type="EC" id="4.2.3.-" evidence="2"/>
<dbReference type="AlphaFoldDB" id="A0ABD1YHT4"/>
<dbReference type="GO" id="GO:0016838">
    <property type="term" value="F:carbon-oxygen lyase activity, acting on phosphates"/>
    <property type="evidence" value="ECO:0007669"/>
    <property type="project" value="UniProtKB-ARBA"/>
</dbReference>
<dbReference type="PANTHER" id="PTHR35201">
    <property type="entry name" value="TERPENE SYNTHASE"/>
    <property type="match status" value="1"/>
</dbReference>
<dbReference type="GO" id="GO:0008299">
    <property type="term" value="P:isoprenoid biosynthetic process"/>
    <property type="evidence" value="ECO:0007669"/>
    <property type="project" value="UniProtKB-ARBA"/>
</dbReference>
<dbReference type="SUPFAM" id="SSF48576">
    <property type="entry name" value="Terpenoid synthases"/>
    <property type="match status" value="1"/>
</dbReference>
<keyword evidence="2" id="KW-0479">Metal-binding</keyword>
<evidence type="ECO:0000256" key="2">
    <source>
        <dbReference type="RuleBase" id="RU366034"/>
    </source>
</evidence>
<dbReference type="InterPro" id="IPR034686">
    <property type="entry name" value="Terpene_cyclase-like_2"/>
</dbReference>
<dbReference type="Pfam" id="PF19086">
    <property type="entry name" value="Terpene_syn_C_2"/>
    <property type="match status" value="1"/>
</dbReference>
<dbReference type="Proteomes" id="UP001605036">
    <property type="component" value="Unassembled WGS sequence"/>
</dbReference>
<reference evidence="3 4" key="1">
    <citation type="submission" date="2024-09" db="EMBL/GenBank/DDBJ databases">
        <title>Chromosome-scale assembly of Riccia fluitans.</title>
        <authorList>
            <person name="Paukszto L."/>
            <person name="Sawicki J."/>
            <person name="Karawczyk K."/>
            <person name="Piernik-Szablinska J."/>
            <person name="Szczecinska M."/>
            <person name="Mazdziarz M."/>
        </authorList>
    </citation>
    <scope>NUCLEOTIDE SEQUENCE [LARGE SCALE GENOMIC DNA]</scope>
    <source>
        <strain evidence="3">Rf_01</strain>
        <tissue evidence="3">Aerial parts of the thallus</tissue>
    </source>
</reference>
<dbReference type="PANTHER" id="PTHR35201:SF4">
    <property type="entry name" value="BETA-PINACENE SYNTHASE-RELATED"/>
    <property type="match status" value="1"/>
</dbReference>
<comment type="similarity">
    <text evidence="1 2">Belongs to the terpene synthase family.</text>
</comment>
<dbReference type="EMBL" id="JBHFFA010000004">
    <property type="protein sequence ID" value="KAL2629247.1"/>
    <property type="molecule type" value="Genomic_DNA"/>
</dbReference>
<sequence>MKFDVWYTNTTNLIRYDCSTVRTSPWDKSPLLGWVHDMYSMASKAQRNLSKVFSMGSKAMSSNNSKGKKAVKVAVKNKLASTTATAGVTMNLGEAAVQRKMSMQKVQVASSSSHVLIDPDENYDIPEFVPPYEMAEIHPLTAEFTEETNRWLTHFQVDVQVGPKVWQKFLEEKISYLAGYVYAETEAKEFLWCCKYMSLILLLDFILDEPGRGDDVDDDLEKLENLILELNKVLMWFFSEDPHLRQQLKPLFSSFSASRQDAAISAFSKTLAHAFSSSNIGLMALRMQPIASAFRSIWLEYCEYLPYECNLRMARYIQNYLLGCIRETKNRKLQVFPSTLVEYIPLRRQSVGMEPLIVVTDLFIKSRHWVEIPNWVFYGPHMQRLLRALCDVVAWYNDVYSFPKEVLKQGDPHNLVFIISQEHDCSYMEAAIHAMEMIQNRMNDLETAASYLQVEAPYSCRNGVEEYSRICRQWVSGSHQFHQSSKTSSEDHRIL</sequence>
<dbReference type="GO" id="GO:0046872">
    <property type="term" value="F:metal ion binding"/>
    <property type="evidence" value="ECO:0007669"/>
    <property type="project" value="UniProtKB-KW"/>
</dbReference>
<gene>
    <name evidence="3" type="ORF">R1flu_013933</name>
</gene>
<evidence type="ECO:0000313" key="4">
    <source>
        <dbReference type="Proteomes" id="UP001605036"/>
    </source>
</evidence>
<dbReference type="InterPro" id="IPR008949">
    <property type="entry name" value="Isoprenoid_synthase_dom_sf"/>
</dbReference>
<accession>A0ABD1YHT4</accession>
<keyword evidence="2" id="KW-0456">Lyase</keyword>
<name>A0ABD1YHT4_9MARC</name>
<proteinExistence type="inferred from homology"/>
<dbReference type="Gene3D" id="1.10.600.10">
    <property type="entry name" value="Farnesyl Diphosphate Synthase"/>
    <property type="match status" value="1"/>
</dbReference>
<evidence type="ECO:0000256" key="1">
    <source>
        <dbReference type="ARBA" id="ARBA00006333"/>
    </source>
</evidence>